<name>A0A9P4QSB1_9PLEO</name>
<evidence type="ECO:0000313" key="2">
    <source>
        <dbReference type="EMBL" id="KAF2731769.1"/>
    </source>
</evidence>
<comment type="caution">
    <text evidence="2">The sequence shown here is derived from an EMBL/GenBank/DDBJ whole genome shotgun (WGS) entry which is preliminary data.</text>
</comment>
<keyword evidence="3" id="KW-1185">Reference proteome</keyword>
<feature type="region of interest" description="Disordered" evidence="1">
    <location>
        <begin position="139"/>
        <end position="161"/>
    </location>
</feature>
<dbReference type="AlphaFoldDB" id="A0A9P4QSB1"/>
<organism evidence="2 3">
    <name type="scientific">Polyplosphaeria fusca</name>
    <dbReference type="NCBI Taxonomy" id="682080"/>
    <lineage>
        <taxon>Eukaryota</taxon>
        <taxon>Fungi</taxon>
        <taxon>Dikarya</taxon>
        <taxon>Ascomycota</taxon>
        <taxon>Pezizomycotina</taxon>
        <taxon>Dothideomycetes</taxon>
        <taxon>Pleosporomycetidae</taxon>
        <taxon>Pleosporales</taxon>
        <taxon>Tetraplosphaeriaceae</taxon>
        <taxon>Polyplosphaeria</taxon>
    </lineage>
</organism>
<protein>
    <submittedName>
        <fullName evidence="2">Uncharacterized protein</fullName>
    </submittedName>
</protein>
<proteinExistence type="predicted"/>
<gene>
    <name evidence="2" type="ORF">EJ04DRAFT_362470</name>
</gene>
<dbReference type="Proteomes" id="UP000799444">
    <property type="component" value="Unassembled WGS sequence"/>
</dbReference>
<feature type="region of interest" description="Disordered" evidence="1">
    <location>
        <begin position="1"/>
        <end position="29"/>
    </location>
</feature>
<evidence type="ECO:0000313" key="3">
    <source>
        <dbReference type="Proteomes" id="UP000799444"/>
    </source>
</evidence>
<dbReference type="EMBL" id="ML996189">
    <property type="protein sequence ID" value="KAF2731769.1"/>
    <property type="molecule type" value="Genomic_DNA"/>
</dbReference>
<sequence>MSRPFRSQPHRPSLPRQLHHEAEPFLQKLKTRRNEVPATWYSVSRIQYPPTPPSDTPLYVPRPSYPFSTPPHLVCIQTSRPLHPQAVKAAWSQALGAPLARAASLAMGTSTAPPPHSANLRFVGKHAFSALERRVSVRSDGMRARESHKMTASTEGREGGC</sequence>
<evidence type="ECO:0000256" key="1">
    <source>
        <dbReference type="SAM" id="MobiDB-lite"/>
    </source>
</evidence>
<accession>A0A9P4QSB1</accession>
<reference evidence="2" key="1">
    <citation type="journal article" date="2020" name="Stud. Mycol.">
        <title>101 Dothideomycetes genomes: a test case for predicting lifestyles and emergence of pathogens.</title>
        <authorList>
            <person name="Haridas S."/>
            <person name="Albert R."/>
            <person name="Binder M."/>
            <person name="Bloem J."/>
            <person name="Labutti K."/>
            <person name="Salamov A."/>
            <person name="Andreopoulos B."/>
            <person name="Baker S."/>
            <person name="Barry K."/>
            <person name="Bills G."/>
            <person name="Bluhm B."/>
            <person name="Cannon C."/>
            <person name="Castanera R."/>
            <person name="Culley D."/>
            <person name="Daum C."/>
            <person name="Ezra D."/>
            <person name="Gonzalez J."/>
            <person name="Henrissat B."/>
            <person name="Kuo A."/>
            <person name="Liang C."/>
            <person name="Lipzen A."/>
            <person name="Lutzoni F."/>
            <person name="Magnuson J."/>
            <person name="Mondo S."/>
            <person name="Nolan M."/>
            <person name="Ohm R."/>
            <person name="Pangilinan J."/>
            <person name="Park H.-J."/>
            <person name="Ramirez L."/>
            <person name="Alfaro M."/>
            <person name="Sun H."/>
            <person name="Tritt A."/>
            <person name="Yoshinaga Y."/>
            <person name="Zwiers L.-H."/>
            <person name="Turgeon B."/>
            <person name="Goodwin S."/>
            <person name="Spatafora J."/>
            <person name="Crous P."/>
            <person name="Grigoriev I."/>
        </authorList>
    </citation>
    <scope>NUCLEOTIDE SEQUENCE</scope>
    <source>
        <strain evidence="2">CBS 125425</strain>
    </source>
</reference>